<organism evidence="6 7">
    <name type="scientific">Thermosediminibacter litoriperuensis</name>
    <dbReference type="NCBI Taxonomy" id="291989"/>
    <lineage>
        <taxon>Bacteria</taxon>
        <taxon>Bacillati</taxon>
        <taxon>Bacillota</taxon>
        <taxon>Clostridia</taxon>
        <taxon>Thermosediminibacterales</taxon>
        <taxon>Thermosediminibacteraceae</taxon>
        <taxon>Thermosediminibacter</taxon>
    </lineage>
</organism>
<evidence type="ECO:0000313" key="7">
    <source>
        <dbReference type="Proteomes" id="UP000322294"/>
    </source>
</evidence>
<feature type="transmembrane region" description="Helical" evidence="5">
    <location>
        <begin position="6"/>
        <end position="26"/>
    </location>
</feature>
<feature type="transmembrane region" description="Helical" evidence="5">
    <location>
        <begin position="38"/>
        <end position="57"/>
    </location>
</feature>
<protein>
    <submittedName>
        <fullName evidence="6">Putative sporulation protein YtaF</fullName>
    </submittedName>
</protein>
<evidence type="ECO:0000256" key="4">
    <source>
        <dbReference type="ARBA" id="ARBA00023136"/>
    </source>
</evidence>
<feature type="transmembrane region" description="Helical" evidence="5">
    <location>
        <begin position="69"/>
        <end position="88"/>
    </location>
</feature>
<sequence>MPEFLSSFLLAVAVSVDSFSAGIVYGMRKIKIPVLSQLIIAFSTSVALSLAMTGGSLLEKFMNPRLAEYTGSFILFLLGLSSLIEALCRRDLVEDQQNSSPRMIATLKIKPLGLVIKILKEPAVADLNISGTIETREAFLLGTALALDAFGAGLGAGAVGFKLLPTIILVTFIGFIFMMIGLHVGFNRLQGEKSDFSLIPGVLFMFLAVARVLWKI</sequence>
<dbReference type="PANTHER" id="PTHR35529">
    <property type="entry name" value="MANGANESE EFFLUX PUMP MNTP-RELATED"/>
    <property type="match status" value="1"/>
</dbReference>
<feature type="transmembrane region" description="Helical" evidence="5">
    <location>
        <begin position="138"/>
        <end position="157"/>
    </location>
</feature>
<dbReference type="EMBL" id="VNHO01000024">
    <property type="protein sequence ID" value="TYP50895.1"/>
    <property type="molecule type" value="Genomic_DNA"/>
</dbReference>
<feature type="transmembrane region" description="Helical" evidence="5">
    <location>
        <begin position="163"/>
        <end position="184"/>
    </location>
</feature>
<evidence type="ECO:0000256" key="5">
    <source>
        <dbReference type="SAM" id="Phobius"/>
    </source>
</evidence>
<feature type="transmembrane region" description="Helical" evidence="5">
    <location>
        <begin position="196"/>
        <end position="214"/>
    </location>
</feature>
<dbReference type="PANTHER" id="PTHR35529:SF2">
    <property type="entry name" value="SPORULATION PROTEIN YTAF-RELATED"/>
    <property type="match status" value="1"/>
</dbReference>
<evidence type="ECO:0000313" key="6">
    <source>
        <dbReference type="EMBL" id="TYP50895.1"/>
    </source>
</evidence>
<reference evidence="6 7" key="1">
    <citation type="submission" date="2019-07" db="EMBL/GenBank/DDBJ databases">
        <title>Genomic Encyclopedia of Type Strains, Phase I: the one thousand microbial genomes (KMG-I) project.</title>
        <authorList>
            <person name="Kyrpides N."/>
        </authorList>
    </citation>
    <scope>NUCLEOTIDE SEQUENCE [LARGE SCALE GENOMIC DNA]</scope>
    <source>
        <strain evidence="6 7">DSM 16647</strain>
    </source>
</reference>
<dbReference type="NCBIfam" id="TIGR02840">
    <property type="entry name" value="spore_YtaF"/>
    <property type="match status" value="1"/>
</dbReference>
<comment type="caution">
    <text evidence="6">The sequence shown here is derived from an EMBL/GenBank/DDBJ whole genome shotgun (WGS) entry which is preliminary data.</text>
</comment>
<name>A0A5S5AJ36_9FIRM</name>
<keyword evidence="2 5" id="KW-0812">Transmembrane</keyword>
<dbReference type="OrthoDB" id="1679205at2"/>
<accession>A0A5S5AJ36</accession>
<dbReference type="InterPro" id="IPR014205">
    <property type="entry name" value="Spore_YtaF"/>
</dbReference>
<dbReference type="RefSeq" id="WP_148867650.1">
    <property type="nucleotide sequence ID" value="NZ_VNHO01000024.1"/>
</dbReference>
<evidence type="ECO:0000256" key="3">
    <source>
        <dbReference type="ARBA" id="ARBA00022989"/>
    </source>
</evidence>
<dbReference type="Pfam" id="PF02659">
    <property type="entry name" value="Mntp"/>
    <property type="match status" value="2"/>
</dbReference>
<gene>
    <name evidence="6" type="ORF">LZ11_01950</name>
</gene>
<proteinExistence type="predicted"/>
<keyword evidence="1" id="KW-1003">Cell membrane</keyword>
<dbReference type="AlphaFoldDB" id="A0A5S5AJ36"/>
<keyword evidence="3 5" id="KW-1133">Transmembrane helix</keyword>
<evidence type="ECO:0000256" key="1">
    <source>
        <dbReference type="ARBA" id="ARBA00022475"/>
    </source>
</evidence>
<evidence type="ECO:0000256" key="2">
    <source>
        <dbReference type="ARBA" id="ARBA00022692"/>
    </source>
</evidence>
<dbReference type="Proteomes" id="UP000322294">
    <property type="component" value="Unassembled WGS sequence"/>
</dbReference>
<dbReference type="InterPro" id="IPR003810">
    <property type="entry name" value="Mntp/YtaF"/>
</dbReference>
<keyword evidence="4 5" id="KW-0472">Membrane</keyword>
<keyword evidence="7" id="KW-1185">Reference proteome</keyword>